<keyword evidence="1" id="KW-0472">Membrane</keyword>
<keyword evidence="1" id="KW-0812">Transmembrane</keyword>
<protein>
    <submittedName>
        <fullName evidence="2">Uncharacterized protein</fullName>
    </submittedName>
</protein>
<sequence>MTRLRKTITTLLSTLGLIIGGWLGYQLAGILGVLMFVPVGAIVGLCAGLMGWRIIYWMAFVP</sequence>
<evidence type="ECO:0000313" key="3">
    <source>
        <dbReference type="Proteomes" id="UP000468864"/>
    </source>
</evidence>
<dbReference type="Proteomes" id="UP000468864">
    <property type="component" value="Unassembled WGS sequence"/>
</dbReference>
<comment type="caution">
    <text evidence="2">The sequence shown here is derived from an EMBL/GenBank/DDBJ whole genome shotgun (WGS) entry which is preliminary data.</text>
</comment>
<proteinExistence type="predicted"/>
<evidence type="ECO:0000313" key="2">
    <source>
        <dbReference type="EMBL" id="NEH93697.1"/>
    </source>
</evidence>
<feature type="transmembrane region" description="Helical" evidence="1">
    <location>
        <begin position="7"/>
        <end position="25"/>
    </location>
</feature>
<dbReference type="AlphaFoldDB" id="A0A6N9ZJJ7"/>
<name>A0A6N9ZJJ7_9HYPH</name>
<keyword evidence="1" id="KW-1133">Transmembrane helix</keyword>
<gene>
    <name evidence="2" type="ORF">GR206_22185</name>
</gene>
<dbReference type="EMBL" id="WUEP01000017">
    <property type="protein sequence ID" value="NEH93697.1"/>
    <property type="molecule type" value="Genomic_DNA"/>
</dbReference>
<feature type="transmembrane region" description="Helical" evidence="1">
    <location>
        <begin position="31"/>
        <end position="52"/>
    </location>
</feature>
<reference evidence="2 3" key="1">
    <citation type="submission" date="2019-12" db="EMBL/GenBank/DDBJ databases">
        <title>Rhizobium genotypes associated with high levels of biological nitrogen fixation by grain legumes in a temperate-maritime cropping system.</title>
        <authorList>
            <person name="Maluk M."/>
            <person name="Francesc Ferrando Molina F."/>
            <person name="Lopez Del Egido L."/>
            <person name="Lafos M."/>
            <person name="Langarica-Fuentes A."/>
            <person name="Gebre Yohannes G."/>
            <person name="Young M.W."/>
            <person name="Martin P."/>
            <person name="Gantlett R."/>
            <person name="Kenicer G."/>
            <person name="Hawes C."/>
            <person name="Begg G.S."/>
            <person name="Quilliam R.S."/>
            <person name="Squire G.R."/>
            <person name="Poole P.S."/>
            <person name="Young P.W."/>
            <person name="Iannetta P.M."/>
            <person name="James E.K."/>
        </authorList>
    </citation>
    <scope>NUCLEOTIDE SEQUENCE [LARGE SCALE GENOMIC DNA]</scope>
    <source>
        <strain evidence="2 3">JHI2449</strain>
    </source>
</reference>
<accession>A0A6N9ZJJ7</accession>
<evidence type="ECO:0000256" key="1">
    <source>
        <dbReference type="SAM" id="Phobius"/>
    </source>
</evidence>
<organism evidence="2 3">
    <name type="scientific">Rhizobium laguerreae</name>
    <dbReference type="NCBI Taxonomy" id="1076926"/>
    <lineage>
        <taxon>Bacteria</taxon>
        <taxon>Pseudomonadati</taxon>
        <taxon>Pseudomonadota</taxon>
        <taxon>Alphaproteobacteria</taxon>
        <taxon>Hyphomicrobiales</taxon>
        <taxon>Rhizobiaceae</taxon>
        <taxon>Rhizobium/Agrobacterium group</taxon>
        <taxon>Rhizobium</taxon>
    </lineage>
</organism>
<dbReference type="RefSeq" id="WP_163880923.1">
    <property type="nucleotide sequence ID" value="NZ_WUEP01000017.1"/>
</dbReference>